<dbReference type="PANTHER" id="PTHR34598">
    <property type="entry name" value="BLL6449 PROTEIN"/>
    <property type="match status" value="1"/>
</dbReference>
<dbReference type="InterPro" id="IPR044053">
    <property type="entry name" value="AsaB-like"/>
</dbReference>
<sequence length="285" mass="32075">MTPTPVPDQDTAVQAELSYLAEGSTVLRRFTAPGHSINTGRYETHVVPIRNGRPVQDQFTVETNGFRIVRHESAVRDFTDKAEVDAVYVPEVLDFVEQQLGADRVVSRGWVLRRSAAPGENASQPQAGLVHIDYAPEGAEEMAAAVYAEHCPDGPGFTRAVATSTWRVFSPPPQDWPLALCDFRSVAPEDGLPNTLYFVDRVPDDPLGPVDGMRRITSGSEFHHDPDHRWWYFPDMTRDEVLFFVFHDSDHSRAWRVPHSAFLDPTAQATVPRHSIEFRTFAFFE</sequence>
<dbReference type="NCBIfam" id="NF041278">
    <property type="entry name" value="CmcJ_NvfI_EfuI"/>
    <property type="match status" value="1"/>
</dbReference>
<protein>
    <recommendedName>
        <fullName evidence="3">Methyltransferase</fullName>
    </recommendedName>
</protein>
<name>A0A285EG18_9ACTN</name>
<dbReference type="OrthoDB" id="5173234at2"/>
<gene>
    <name evidence="1" type="ORF">SAMN06893097_109148</name>
</gene>
<dbReference type="AlphaFoldDB" id="A0A285EG18"/>
<dbReference type="GO" id="GO:0016491">
    <property type="term" value="F:oxidoreductase activity"/>
    <property type="evidence" value="ECO:0007669"/>
    <property type="project" value="InterPro"/>
</dbReference>
<organism evidence="1 2">
    <name type="scientific">Geodermatophilus sabuli</name>
    <dbReference type="NCBI Taxonomy" id="1564158"/>
    <lineage>
        <taxon>Bacteria</taxon>
        <taxon>Bacillati</taxon>
        <taxon>Actinomycetota</taxon>
        <taxon>Actinomycetes</taxon>
        <taxon>Geodermatophilales</taxon>
        <taxon>Geodermatophilaceae</taxon>
        <taxon>Geodermatophilus</taxon>
    </lineage>
</organism>
<dbReference type="PANTHER" id="PTHR34598:SF3">
    <property type="entry name" value="OXIDOREDUCTASE AN1597"/>
    <property type="match status" value="1"/>
</dbReference>
<evidence type="ECO:0008006" key="3">
    <source>
        <dbReference type="Google" id="ProtNLM"/>
    </source>
</evidence>
<keyword evidence="2" id="KW-1185">Reference proteome</keyword>
<dbReference type="Proteomes" id="UP000219514">
    <property type="component" value="Unassembled WGS sequence"/>
</dbReference>
<reference evidence="1 2" key="1">
    <citation type="submission" date="2017-09" db="EMBL/GenBank/DDBJ databases">
        <authorList>
            <person name="Ehlers B."/>
            <person name="Leendertz F.H."/>
        </authorList>
    </citation>
    <scope>NUCLEOTIDE SEQUENCE [LARGE SCALE GENOMIC DNA]</scope>
    <source>
        <strain evidence="1 2">DSM 46844</strain>
    </source>
</reference>
<evidence type="ECO:0000313" key="1">
    <source>
        <dbReference type="EMBL" id="SNX98068.1"/>
    </source>
</evidence>
<evidence type="ECO:0000313" key="2">
    <source>
        <dbReference type="Proteomes" id="UP000219514"/>
    </source>
</evidence>
<dbReference type="EMBL" id="OBDO01000009">
    <property type="protein sequence ID" value="SNX98068.1"/>
    <property type="molecule type" value="Genomic_DNA"/>
</dbReference>
<accession>A0A285EG18</accession>
<dbReference type="RefSeq" id="WP_097208004.1">
    <property type="nucleotide sequence ID" value="NZ_JACHXB010000001.1"/>
</dbReference>
<proteinExistence type="predicted"/>